<dbReference type="SUPFAM" id="SSF55166">
    <property type="entry name" value="Hedgehog/DD-peptidase"/>
    <property type="match status" value="1"/>
</dbReference>
<keyword evidence="14" id="KW-1185">Reference proteome</keyword>
<keyword evidence="6" id="KW-0378">Hydrolase</keyword>
<reference evidence="14" key="1">
    <citation type="journal article" date="2019" name="Int. J. Syst. Evol. Microbiol.">
        <title>The Global Catalogue of Microorganisms (GCM) 10K type strain sequencing project: providing services to taxonomists for standard genome sequencing and annotation.</title>
        <authorList>
            <consortium name="The Broad Institute Genomics Platform"/>
            <consortium name="The Broad Institute Genome Sequencing Center for Infectious Disease"/>
            <person name="Wu L."/>
            <person name="Ma J."/>
        </authorList>
    </citation>
    <scope>NUCLEOTIDE SEQUENCE [LARGE SCALE GENOMIC DNA]</scope>
    <source>
        <strain evidence="14">CCUG 54939</strain>
    </source>
</reference>
<dbReference type="InterPro" id="IPR009045">
    <property type="entry name" value="Zn_M74/Hedgehog-like"/>
</dbReference>
<comment type="cofactor">
    <cofactor evidence="1">
        <name>Zn(2+)</name>
        <dbReference type="ChEBI" id="CHEBI:29105"/>
    </cofactor>
</comment>
<sequence>MLDIEISRRNLLVGGACLMATSLLPNVALASQTAPARMLKFYNPNTGERVSAYYWEKGRYLADGLDEFNWLFRDYRADDAKMAIDHRLFDQLFELQRRLGNQREIHVICGYRSAQTNAHLRNKSRGVAKKSLHMQGQAVDINIPGVPLSMLRKGAVSLKAGGVGYYPRSNFVHIDTGPRRQW</sequence>
<feature type="chain" id="PRO_5046084678" description="Murein endopeptidase K" evidence="12">
    <location>
        <begin position="31"/>
        <end position="182"/>
    </location>
</feature>
<evidence type="ECO:0000313" key="14">
    <source>
        <dbReference type="Proteomes" id="UP001595692"/>
    </source>
</evidence>
<feature type="signal peptide" evidence="12">
    <location>
        <begin position="1"/>
        <end position="30"/>
    </location>
</feature>
<accession>A0ABV8CSA3</accession>
<evidence type="ECO:0000256" key="4">
    <source>
        <dbReference type="ARBA" id="ARBA00022723"/>
    </source>
</evidence>
<dbReference type="PANTHER" id="PTHR37425:SF1">
    <property type="entry name" value="OUTER MEMBRANE PROTEIN"/>
    <property type="match status" value="1"/>
</dbReference>
<evidence type="ECO:0000256" key="3">
    <source>
        <dbReference type="ARBA" id="ARBA00022670"/>
    </source>
</evidence>
<evidence type="ECO:0000256" key="11">
    <source>
        <dbReference type="ARBA" id="ARBA00093666"/>
    </source>
</evidence>
<dbReference type="Gene3D" id="3.30.1380.10">
    <property type="match status" value="1"/>
</dbReference>
<dbReference type="Pfam" id="PF05951">
    <property type="entry name" value="Peptidase_M15_2"/>
    <property type="match status" value="1"/>
</dbReference>
<dbReference type="PROSITE" id="PS51318">
    <property type="entry name" value="TAT"/>
    <property type="match status" value="1"/>
</dbReference>
<evidence type="ECO:0000256" key="10">
    <source>
        <dbReference type="ARBA" id="ARBA00093448"/>
    </source>
</evidence>
<organism evidence="13 14">
    <name type="scientific">Pseudaeromonas sharmana</name>
    <dbReference type="NCBI Taxonomy" id="328412"/>
    <lineage>
        <taxon>Bacteria</taxon>
        <taxon>Pseudomonadati</taxon>
        <taxon>Pseudomonadota</taxon>
        <taxon>Gammaproteobacteria</taxon>
        <taxon>Aeromonadales</taxon>
        <taxon>Aeromonadaceae</taxon>
        <taxon>Pseudaeromonas</taxon>
    </lineage>
</organism>
<evidence type="ECO:0000313" key="13">
    <source>
        <dbReference type="EMBL" id="MFC3914993.1"/>
    </source>
</evidence>
<evidence type="ECO:0000256" key="6">
    <source>
        <dbReference type="ARBA" id="ARBA00022801"/>
    </source>
</evidence>
<comment type="pathway">
    <text evidence="2">Cell wall biogenesis; cell wall polysaccharide biosynthesis.</text>
</comment>
<keyword evidence="5 12" id="KW-0732">Signal</keyword>
<keyword evidence="8" id="KW-0482">Metalloprotease</keyword>
<evidence type="ECO:0000256" key="9">
    <source>
        <dbReference type="ARBA" id="ARBA00023316"/>
    </source>
</evidence>
<dbReference type="InterPro" id="IPR006311">
    <property type="entry name" value="TAT_signal"/>
</dbReference>
<gene>
    <name evidence="13" type="ORF">ACFOSS_16245</name>
</gene>
<keyword evidence="4" id="KW-0479">Metal-binding</keyword>
<keyword evidence="9" id="KW-0961">Cell wall biogenesis/degradation</keyword>
<dbReference type="Proteomes" id="UP001595692">
    <property type="component" value="Unassembled WGS sequence"/>
</dbReference>
<keyword evidence="3" id="KW-0645">Protease</keyword>
<dbReference type="PANTHER" id="PTHR37425">
    <property type="match status" value="1"/>
</dbReference>
<evidence type="ECO:0000256" key="5">
    <source>
        <dbReference type="ARBA" id="ARBA00022729"/>
    </source>
</evidence>
<keyword evidence="7" id="KW-0862">Zinc</keyword>
<evidence type="ECO:0000256" key="2">
    <source>
        <dbReference type="ARBA" id="ARBA00004776"/>
    </source>
</evidence>
<dbReference type="EMBL" id="JBHSAF010000015">
    <property type="protein sequence ID" value="MFC3914993.1"/>
    <property type="molecule type" value="Genomic_DNA"/>
</dbReference>
<evidence type="ECO:0000256" key="1">
    <source>
        <dbReference type="ARBA" id="ARBA00001947"/>
    </source>
</evidence>
<comment type="caution">
    <text evidence="13">The sequence shown here is derived from an EMBL/GenBank/DDBJ whole genome shotgun (WGS) entry which is preliminary data.</text>
</comment>
<dbReference type="CDD" id="cd14844">
    <property type="entry name" value="Zn-DD-carboxypeptidase_like"/>
    <property type="match status" value="1"/>
</dbReference>
<protein>
    <recommendedName>
        <fullName evidence="11">Murein endopeptidase K</fullName>
    </recommendedName>
</protein>
<dbReference type="InterPro" id="IPR010275">
    <property type="entry name" value="MepK"/>
</dbReference>
<evidence type="ECO:0000256" key="12">
    <source>
        <dbReference type="SAM" id="SignalP"/>
    </source>
</evidence>
<comment type="similarity">
    <text evidence="10">Belongs to the peptidase M15 family.</text>
</comment>
<name>A0ABV8CSA3_9GAMM</name>
<evidence type="ECO:0000256" key="7">
    <source>
        <dbReference type="ARBA" id="ARBA00022833"/>
    </source>
</evidence>
<dbReference type="RefSeq" id="WP_377154572.1">
    <property type="nucleotide sequence ID" value="NZ_JBHSAF010000015.1"/>
</dbReference>
<evidence type="ECO:0000256" key="8">
    <source>
        <dbReference type="ARBA" id="ARBA00023049"/>
    </source>
</evidence>
<proteinExistence type="inferred from homology"/>